<proteinExistence type="predicted"/>
<dbReference type="RefSeq" id="WP_076198372.1">
    <property type="nucleotide sequence ID" value="NZ_CP019236.1"/>
</dbReference>
<dbReference type="Proteomes" id="UP000186609">
    <property type="component" value="Chromosome"/>
</dbReference>
<evidence type="ECO:0000313" key="2">
    <source>
        <dbReference type="Proteomes" id="UP000186609"/>
    </source>
</evidence>
<dbReference type="OrthoDB" id="7906945at2"/>
<accession>A0A1P8JTT7</accession>
<gene>
    <name evidence="1" type="ORF">RD110_08095</name>
</gene>
<reference evidence="1 2" key="1">
    <citation type="submission" date="2017-01" db="EMBL/GenBank/DDBJ databases">
        <authorList>
            <person name="Mah S.A."/>
            <person name="Swanson W.J."/>
            <person name="Moy G.W."/>
            <person name="Vacquier V.D."/>
        </authorList>
    </citation>
    <scope>NUCLEOTIDE SEQUENCE [LARGE SCALE GENOMIC DNA]</scope>
    <source>
        <strain evidence="1 2">DCY110</strain>
    </source>
</reference>
<dbReference type="EMBL" id="CP019236">
    <property type="protein sequence ID" value="APW37164.1"/>
    <property type="molecule type" value="Genomic_DNA"/>
</dbReference>
<protein>
    <recommendedName>
        <fullName evidence="3">N-acetyltransferase domain-containing protein</fullName>
    </recommendedName>
</protein>
<name>A0A1P8JTT7_9BURK</name>
<dbReference type="KEGG" id="rhy:RD110_08095"/>
<evidence type="ECO:0000313" key="1">
    <source>
        <dbReference type="EMBL" id="APW37164.1"/>
    </source>
</evidence>
<keyword evidence="2" id="KW-1185">Reference proteome</keyword>
<sequence>MDEFRTLTLSAAVYVAHHMREMDRECLRAVSTITDPEVFGLNRWQTDGAAWALFDTFNEPVAIGGISQHVPWCGTAWMVATDAMQPASWKKLIRHSRKVFRNAAKSIPRIEAQVLAGWAEADVFARSLNFELEGVRRRAGRDGQDILTFVYQGSP</sequence>
<dbReference type="STRING" id="1842727.RD110_08095"/>
<organism evidence="1 2">
    <name type="scientific">Rhodoferax koreensis</name>
    <dbReference type="NCBI Taxonomy" id="1842727"/>
    <lineage>
        <taxon>Bacteria</taxon>
        <taxon>Pseudomonadati</taxon>
        <taxon>Pseudomonadota</taxon>
        <taxon>Betaproteobacteria</taxon>
        <taxon>Burkholderiales</taxon>
        <taxon>Comamonadaceae</taxon>
        <taxon>Rhodoferax</taxon>
    </lineage>
</organism>
<dbReference type="AlphaFoldDB" id="A0A1P8JTT7"/>
<evidence type="ECO:0008006" key="3">
    <source>
        <dbReference type="Google" id="ProtNLM"/>
    </source>
</evidence>